<dbReference type="OrthoDB" id="429813at2759"/>
<evidence type="ECO:0000313" key="2">
    <source>
        <dbReference type="EMBL" id="KZZ92898.1"/>
    </source>
</evidence>
<gene>
    <name evidence="2" type="ORF">AAL_05930</name>
</gene>
<dbReference type="Proteomes" id="UP000078544">
    <property type="component" value="Unassembled WGS sequence"/>
</dbReference>
<reference evidence="2 3" key="1">
    <citation type="journal article" date="2016" name="Genome Biol. Evol.">
        <title>Divergent and convergent evolution of fungal pathogenicity.</title>
        <authorList>
            <person name="Shang Y."/>
            <person name="Xiao G."/>
            <person name="Zheng P."/>
            <person name="Cen K."/>
            <person name="Zhan S."/>
            <person name="Wang C."/>
        </authorList>
    </citation>
    <scope>NUCLEOTIDE SEQUENCE [LARGE SCALE GENOMIC DNA]</scope>
    <source>
        <strain evidence="2 3">RCEF 2490</strain>
    </source>
</reference>
<dbReference type="Gene3D" id="3.40.50.12780">
    <property type="entry name" value="N-terminal domain of ligase-like"/>
    <property type="match status" value="1"/>
</dbReference>
<accession>A0A167ZND4</accession>
<evidence type="ECO:0008006" key="4">
    <source>
        <dbReference type="Google" id="ProtNLM"/>
    </source>
</evidence>
<evidence type="ECO:0000313" key="3">
    <source>
        <dbReference type="Proteomes" id="UP000078544"/>
    </source>
</evidence>
<dbReference type="AlphaFoldDB" id="A0A167ZND4"/>
<proteinExistence type="predicted"/>
<dbReference type="SUPFAM" id="SSF56801">
    <property type="entry name" value="Acetyl-CoA synthetase-like"/>
    <property type="match status" value="1"/>
</dbReference>
<evidence type="ECO:0000256" key="1">
    <source>
        <dbReference type="SAM" id="MobiDB-lite"/>
    </source>
</evidence>
<protein>
    <recommendedName>
        <fullName evidence="4">AMP-dependent synthetase/ligase</fullName>
    </recommendedName>
</protein>
<dbReference type="EMBL" id="AZGY01000014">
    <property type="protein sequence ID" value="KZZ92898.1"/>
    <property type="molecule type" value="Genomic_DNA"/>
</dbReference>
<feature type="region of interest" description="Disordered" evidence="1">
    <location>
        <begin position="158"/>
        <end position="192"/>
    </location>
</feature>
<name>A0A167ZND4_9HYPO</name>
<organism evidence="2 3">
    <name type="scientific">Moelleriella libera RCEF 2490</name>
    <dbReference type="NCBI Taxonomy" id="1081109"/>
    <lineage>
        <taxon>Eukaryota</taxon>
        <taxon>Fungi</taxon>
        <taxon>Dikarya</taxon>
        <taxon>Ascomycota</taxon>
        <taxon>Pezizomycotina</taxon>
        <taxon>Sordariomycetes</taxon>
        <taxon>Hypocreomycetidae</taxon>
        <taxon>Hypocreales</taxon>
        <taxon>Clavicipitaceae</taxon>
        <taxon>Moelleriella</taxon>
    </lineage>
</organism>
<sequence>MAHLTKNCIDHTQSDFGELKVLDDVVRHRAGDDPPAPILGYPRTHDRVDDYEQFIGRQVDNFIDAAVRYHMRAGLATNKKEVIAIHAPSDIDFVVTLFALSRLGYTVMCPSLRLAPLAIKNLLEQTNRGAIAHGTIQHISETLQAVLADNPLKSMPVPDRAVYSSPRSEQDAPFRRRFDPEHETDEMALIHK</sequence>
<dbReference type="STRING" id="1081109.A0A167ZND4"/>
<comment type="caution">
    <text evidence="2">The sequence shown here is derived from an EMBL/GenBank/DDBJ whole genome shotgun (WGS) entry which is preliminary data.</text>
</comment>
<dbReference type="InterPro" id="IPR042099">
    <property type="entry name" value="ANL_N_sf"/>
</dbReference>
<keyword evidence="3" id="KW-1185">Reference proteome</keyword>
<feature type="compositionally biased region" description="Basic and acidic residues" evidence="1">
    <location>
        <begin position="168"/>
        <end position="181"/>
    </location>
</feature>